<dbReference type="Proteomes" id="UP000287101">
    <property type="component" value="Unassembled WGS sequence"/>
</dbReference>
<dbReference type="AlphaFoldDB" id="A0A430ACG6"/>
<feature type="domain" description="Mga helix-turn-helix" evidence="1">
    <location>
        <begin position="87"/>
        <end position="151"/>
    </location>
</feature>
<proteinExistence type="predicted"/>
<name>A0A430ACG6_9ENTE</name>
<gene>
    <name evidence="2" type="ORF">CBF31_02535</name>
</gene>
<dbReference type="InterPro" id="IPR036388">
    <property type="entry name" value="WH-like_DNA-bd_sf"/>
</dbReference>
<dbReference type="Gene3D" id="1.10.10.10">
    <property type="entry name" value="Winged helix-like DNA-binding domain superfamily/Winged helix DNA-binding domain"/>
    <property type="match status" value="1"/>
</dbReference>
<dbReference type="Pfam" id="PF05043">
    <property type="entry name" value="Mga"/>
    <property type="match status" value="1"/>
</dbReference>
<dbReference type="EMBL" id="NGJY01000001">
    <property type="protein sequence ID" value="RSU04917.1"/>
    <property type="molecule type" value="Genomic_DNA"/>
</dbReference>
<dbReference type="InterPro" id="IPR007737">
    <property type="entry name" value="Mga_HTH"/>
</dbReference>
<sequence>MGGFIILFKLFLKKNEIRTLTVLSRLRATHYTSKQDLSETLSIPQSTLNRDIKELDSILKLDPELPQIEIKGNNLKIINTPKKNNSNTLLRTTLQYYVEKSYPYQIMQCLAICKKIEIDNLCEQVSISKSYLFQQLSTLNSYLNTYHVQIKIIDNHVQFDGPLQNRFVVTFLLYDTNCKLFSEQPIQNAKELSYIKNALNEEVKPDFNPVNTRRSLNLLKYYHLYLDELERTIDMNSELGQLLDLFNRYFPVFNEPMPKNLRPFFSFLTNLTFTRLRQEDEHVEILSKMLKEDLPLIHESNEVSQALLSLIPTLSKPQQILFSGTVLIYTIYLNVFGCDIKEPFSNSDLLVDLMEEGECIPVVDLKDDRSLEAFKHLTNNSVLPLVLKYNRLFEQYIEFFYWYNQTTTLSIRLDFENSVIFEHYVQKELEKLFNTSILNFSHDDTRVDLIISDQLYKDDQADYFFYYPDLQSEFLFDSLVAYIPAIYTKKNKRITNQKIKDTLL</sequence>
<protein>
    <recommendedName>
        <fullName evidence="1">Mga helix-turn-helix domain-containing protein</fullName>
    </recommendedName>
</protein>
<comment type="caution">
    <text evidence="2">The sequence shown here is derived from an EMBL/GenBank/DDBJ whole genome shotgun (WGS) entry which is preliminary data.</text>
</comment>
<evidence type="ECO:0000313" key="3">
    <source>
        <dbReference type="Proteomes" id="UP000287101"/>
    </source>
</evidence>
<evidence type="ECO:0000313" key="2">
    <source>
        <dbReference type="EMBL" id="RSU04917.1"/>
    </source>
</evidence>
<organism evidence="2 3">
    <name type="scientific">Vagococcus fessus</name>
    <dbReference type="NCBI Taxonomy" id="120370"/>
    <lineage>
        <taxon>Bacteria</taxon>
        <taxon>Bacillati</taxon>
        <taxon>Bacillota</taxon>
        <taxon>Bacilli</taxon>
        <taxon>Lactobacillales</taxon>
        <taxon>Enterococcaceae</taxon>
        <taxon>Vagococcus</taxon>
    </lineage>
</organism>
<reference evidence="2 3" key="1">
    <citation type="submission" date="2017-05" db="EMBL/GenBank/DDBJ databases">
        <title>Vagococcus spp. assemblies.</title>
        <authorList>
            <person name="Gulvik C.A."/>
        </authorList>
    </citation>
    <scope>NUCLEOTIDE SEQUENCE [LARGE SCALE GENOMIC DNA]</scope>
    <source>
        <strain evidence="2 3">CCUG 41755</strain>
    </source>
</reference>
<accession>A0A430ACG6</accession>
<evidence type="ECO:0000259" key="1">
    <source>
        <dbReference type="Pfam" id="PF05043"/>
    </source>
</evidence>
<keyword evidence="3" id="KW-1185">Reference proteome</keyword>
<dbReference type="OrthoDB" id="1711164at2"/>